<dbReference type="PANTHER" id="PTHR43157:SF31">
    <property type="entry name" value="PHOSPHATIDYLINOSITOL-GLYCAN BIOSYNTHESIS CLASS F PROTEIN"/>
    <property type="match status" value="1"/>
</dbReference>
<feature type="transmembrane region" description="Helical" evidence="2">
    <location>
        <begin position="6"/>
        <end position="24"/>
    </location>
</feature>
<keyword evidence="4" id="KW-1185">Reference proteome</keyword>
<evidence type="ECO:0000313" key="4">
    <source>
        <dbReference type="Proteomes" id="UP001652620"/>
    </source>
</evidence>
<gene>
    <name evidence="3" type="primary">RDH12</name>
    <name evidence="5" type="synonym">LOC105228089</name>
</gene>
<evidence type="ECO:0000313" key="5">
    <source>
        <dbReference type="RefSeq" id="XP_011206013.1"/>
    </source>
</evidence>
<dbReference type="OMA" id="RFHDWNF"/>
<protein>
    <submittedName>
        <fullName evidence="3 5">Retinol dehydrogenase 12</fullName>
    </submittedName>
</protein>
<name>A0A034UX34_BACDO</name>
<dbReference type="AlphaFoldDB" id="A0A034UX34"/>
<accession>A0A034UX34</accession>
<dbReference type="Pfam" id="PF00106">
    <property type="entry name" value="adh_short"/>
    <property type="match status" value="1"/>
</dbReference>
<dbReference type="PANTHER" id="PTHR43157">
    <property type="entry name" value="PHOSPHATIDYLINOSITOL-GLYCAN BIOSYNTHESIS CLASS F PROTEIN-RELATED"/>
    <property type="match status" value="1"/>
</dbReference>
<dbReference type="Gene3D" id="3.40.50.720">
    <property type="entry name" value="NAD(P)-binding Rossmann-like Domain"/>
    <property type="match status" value="1"/>
</dbReference>
<dbReference type="RefSeq" id="XP_011206013.1">
    <property type="nucleotide sequence ID" value="XM_011207711.3"/>
</dbReference>
<dbReference type="GeneID" id="105228089"/>
<dbReference type="InterPro" id="IPR002347">
    <property type="entry name" value="SDR_fam"/>
</dbReference>
<reference evidence="3" key="1">
    <citation type="journal article" date="2014" name="BMC Genomics">
        <title>Characterizing the developmental transcriptome of the oriental fruit fly, Bactrocera dorsalis (Diptera: Tephritidae) through comparative genomic analysis with Drosophila melanogaster utilizing modENCODE datasets.</title>
        <authorList>
            <person name="Geib S.M."/>
            <person name="Calla B."/>
            <person name="Hall B."/>
            <person name="Hou S."/>
            <person name="Manoukis N.C."/>
        </authorList>
    </citation>
    <scope>NUCLEOTIDE SEQUENCE</scope>
    <source>
        <strain evidence="3">Punador</strain>
    </source>
</reference>
<dbReference type="EMBL" id="GAKP01023422">
    <property type="protein sequence ID" value="JAC35536.1"/>
    <property type="molecule type" value="Transcribed_RNA"/>
</dbReference>
<evidence type="ECO:0000256" key="2">
    <source>
        <dbReference type="SAM" id="Phobius"/>
    </source>
</evidence>
<dbReference type="InterPro" id="IPR036291">
    <property type="entry name" value="NAD(P)-bd_dom_sf"/>
</dbReference>
<dbReference type="SUPFAM" id="SSF51735">
    <property type="entry name" value="NAD(P)-binding Rossmann-fold domains"/>
    <property type="match status" value="1"/>
</dbReference>
<keyword evidence="2" id="KW-1133">Transmembrane helix</keyword>
<dbReference type="KEGG" id="bdr:105228089"/>
<evidence type="ECO:0000313" key="3">
    <source>
        <dbReference type="EMBL" id="JAC35536.1"/>
    </source>
</evidence>
<dbReference type="PRINTS" id="PR00081">
    <property type="entry name" value="GDHRDH"/>
</dbReference>
<keyword evidence="2" id="KW-0472">Membrane</keyword>
<organism evidence="3">
    <name type="scientific">Bactrocera dorsalis</name>
    <name type="common">Oriental fruit fly</name>
    <name type="synonym">Dacus dorsalis</name>
    <dbReference type="NCBI Taxonomy" id="27457"/>
    <lineage>
        <taxon>Eukaryota</taxon>
        <taxon>Metazoa</taxon>
        <taxon>Ecdysozoa</taxon>
        <taxon>Arthropoda</taxon>
        <taxon>Hexapoda</taxon>
        <taxon>Insecta</taxon>
        <taxon>Pterygota</taxon>
        <taxon>Neoptera</taxon>
        <taxon>Endopterygota</taxon>
        <taxon>Diptera</taxon>
        <taxon>Brachycera</taxon>
        <taxon>Muscomorpha</taxon>
        <taxon>Tephritoidea</taxon>
        <taxon>Tephritidae</taxon>
        <taxon>Bactrocera</taxon>
        <taxon>Bactrocera</taxon>
    </lineage>
</organism>
<dbReference type="OrthoDB" id="191139at2759"/>
<sequence length="327" mass="36786">MMEQLPYTWLFIAAGAIWFIRLYMQGGKYRKSTTAMGKVVIVTGANTGIGKETARELAKRGATIYMACRDMAKCEKARQELIKDTCNKNIFGMKLDLASLKSIKDFADNFKKIESRLDILINNAGIMHCPRMVTQDGFEMQIGVNHLGHFYLTNLLLDLLKKSAPSRIVVLSSLAHKFGPFKKNDFLSEHSYSPSKVYSHSKIANILFAHELAKRLQGTKVTINSLHPGVVESELTRHHTIINNAVFRPIATVLKWPFFKTTSNGAQTTIYAALDPDLELVSGAYFADCQPKKTTSVARDDDLAKWLWDESERLINLKLIQLGINEN</sequence>
<proteinExistence type="predicted"/>
<keyword evidence="1" id="KW-0560">Oxidoreductase</keyword>
<keyword evidence="2" id="KW-0812">Transmembrane</keyword>
<reference evidence="5" key="2">
    <citation type="submission" date="2025-04" db="UniProtKB">
        <authorList>
            <consortium name="RefSeq"/>
        </authorList>
    </citation>
    <scope>IDENTIFICATION</scope>
    <source>
        <strain evidence="5">Punador</strain>
    </source>
</reference>
<dbReference type="Proteomes" id="UP001652620">
    <property type="component" value="Chromosome 3"/>
</dbReference>
<dbReference type="GO" id="GO:0016491">
    <property type="term" value="F:oxidoreductase activity"/>
    <property type="evidence" value="ECO:0007669"/>
    <property type="project" value="UniProtKB-KW"/>
</dbReference>
<evidence type="ECO:0000256" key="1">
    <source>
        <dbReference type="ARBA" id="ARBA00023002"/>
    </source>
</evidence>